<dbReference type="RefSeq" id="WP_352011332.1">
    <property type="nucleotide sequence ID" value="NZ_JBHSBC010000019.1"/>
</dbReference>
<evidence type="ECO:0000313" key="2">
    <source>
        <dbReference type="EMBL" id="MFC3982377.1"/>
    </source>
</evidence>
<keyword evidence="3" id="KW-1185">Reference proteome</keyword>
<feature type="compositionally biased region" description="Low complexity" evidence="1">
    <location>
        <begin position="82"/>
        <end position="92"/>
    </location>
</feature>
<comment type="caution">
    <text evidence="2">The sequence shown here is derived from an EMBL/GenBank/DDBJ whole genome shotgun (WGS) entry which is preliminary data.</text>
</comment>
<organism evidence="2 3">
    <name type="scientific">Streptosporangium jomthongense</name>
    <dbReference type="NCBI Taxonomy" id="1193683"/>
    <lineage>
        <taxon>Bacteria</taxon>
        <taxon>Bacillati</taxon>
        <taxon>Actinomycetota</taxon>
        <taxon>Actinomycetes</taxon>
        <taxon>Streptosporangiales</taxon>
        <taxon>Streptosporangiaceae</taxon>
        <taxon>Streptosporangium</taxon>
    </lineage>
</organism>
<evidence type="ECO:0000256" key="1">
    <source>
        <dbReference type="SAM" id="MobiDB-lite"/>
    </source>
</evidence>
<proteinExistence type="predicted"/>
<feature type="region of interest" description="Disordered" evidence="1">
    <location>
        <begin position="52"/>
        <end position="107"/>
    </location>
</feature>
<reference evidence="3" key="1">
    <citation type="journal article" date="2019" name="Int. J. Syst. Evol. Microbiol.">
        <title>The Global Catalogue of Microorganisms (GCM) 10K type strain sequencing project: providing services to taxonomists for standard genome sequencing and annotation.</title>
        <authorList>
            <consortium name="The Broad Institute Genomics Platform"/>
            <consortium name="The Broad Institute Genome Sequencing Center for Infectious Disease"/>
            <person name="Wu L."/>
            <person name="Ma J."/>
        </authorList>
    </citation>
    <scope>NUCLEOTIDE SEQUENCE [LARGE SCALE GENOMIC DNA]</scope>
    <source>
        <strain evidence="3">TBRC 7912</strain>
    </source>
</reference>
<dbReference type="Proteomes" id="UP001595698">
    <property type="component" value="Unassembled WGS sequence"/>
</dbReference>
<gene>
    <name evidence="2" type="ORF">ACFOYY_19690</name>
</gene>
<protein>
    <submittedName>
        <fullName evidence="2">Uncharacterized protein</fullName>
    </submittedName>
</protein>
<sequence>MIAGSCSGAPSRRRWTVPWVLLAVCLGLCLGWQPGGLVGLVAERQCVERVEEAPHPVDETPVSPLAHDAGRGRESHLPAPRPAGDARAPQGRGPERSGNREDLPAALPTGAGRLIMIGVSRI</sequence>
<feature type="compositionally biased region" description="Basic and acidic residues" evidence="1">
    <location>
        <begin position="93"/>
        <end position="103"/>
    </location>
</feature>
<name>A0ABV8F144_9ACTN</name>
<accession>A0ABV8F144</accession>
<dbReference type="EMBL" id="JBHSBC010000019">
    <property type="protein sequence ID" value="MFC3982377.1"/>
    <property type="molecule type" value="Genomic_DNA"/>
</dbReference>
<evidence type="ECO:0000313" key="3">
    <source>
        <dbReference type="Proteomes" id="UP001595698"/>
    </source>
</evidence>